<name>A0A6J4U8G1_9ACTN</name>
<dbReference type="SUPFAM" id="SSF54909">
    <property type="entry name" value="Dimeric alpha+beta barrel"/>
    <property type="match status" value="1"/>
</dbReference>
<feature type="domain" description="ABM" evidence="1">
    <location>
        <begin position="1"/>
        <end position="94"/>
    </location>
</feature>
<dbReference type="EMBL" id="CADCWC010000288">
    <property type="protein sequence ID" value="CAA9541507.1"/>
    <property type="molecule type" value="Genomic_DNA"/>
</dbReference>
<dbReference type="InterPro" id="IPR007138">
    <property type="entry name" value="ABM_dom"/>
</dbReference>
<gene>
    <name evidence="2" type="ORF">AVDCRST_MAG79-1903</name>
</gene>
<dbReference type="PROSITE" id="PS51725">
    <property type="entry name" value="ABM"/>
    <property type="match status" value="1"/>
</dbReference>
<accession>A0A6J4U8G1</accession>
<reference evidence="2" key="1">
    <citation type="submission" date="2020-02" db="EMBL/GenBank/DDBJ databases">
        <authorList>
            <person name="Meier V. D."/>
        </authorList>
    </citation>
    <scope>NUCLEOTIDE SEQUENCE</scope>
    <source>
        <strain evidence="2">AVDCRST_MAG79</strain>
    </source>
</reference>
<dbReference type="Pfam" id="PF03992">
    <property type="entry name" value="ABM"/>
    <property type="match status" value="1"/>
</dbReference>
<dbReference type="InterPro" id="IPR011008">
    <property type="entry name" value="Dimeric_a/b-barrel"/>
</dbReference>
<evidence type="ECO:0000313" key="2">
    <source>
        <dbReference type="EMBL" id="CAA9541507.1"/>
    </source>
</evidence>
<dbReference type="AlphaFoldDB" id="A0A6J4U8G1"/>
<proteinExistence type="predicted"/>
<evidence type="ECO:0000259" key="1">
    <source>
        <dbReference type="PROSITE" id="PS51725"/>
    </source>
</evidence>
<dbReference type="Gene3D" id="3.30.70.100">
    <property type="match status" value="1"/>
</dbReference>
<sequence>MVLINPFEVPADGSDAEFLAGWQAAADYLQTQPGFVSARLHRAVRPDARFRYVNVALWESAQSFMAAVGSDGFRALAAGTAPNFPALYEVVATVGADTTTGEPVGGAS</sequence>
<organism evidence="2">
    <name type="scientific">uncultured Thermoleophilia bacterium</name>
    <dbReference type="NCBI Taxonomy" id="1497501"/>
    <lineage>
        <taxon>Bacteria</taxon>
        <taxon>Bacillati</taxon>
        <taxon>Actinomycetota</taxon>
        <taxon>Thermoleophilia</taxon>
        <taxon>environmental samples</taxon>
    </lineage>
</organism>
<protein>
    <recommendedName>
        <fullName evidence="1">ABM domain-containing protein</fullName>
    </recommendedName>
</protein>